<accession>A0A409YE54</accession>
<protein>
    <submittedName>
        <fullName evidence="1">Uncharacterized protein</fullName>
    </submittedName>
</protein>
<dbReference type="Proteomes" id="UP000284842">
    <property type="component" value="Unassembled WGS sequence"/>
</dbReference>
<dbReference type="EMBL" id="NHTK01001261">
    <property type="protein sequence ID" value="PPR01277.1"/>
    <property type="molecule type" value="Genomic_DNA"/>
</dbReference>
<comment type="caution">
    <text evidence="1">The sequence shown here is derived from an EMBL/GenBank/DDBJ whole genome shotgun (WGS) entry which is preliminary data.</text>
</comment>
<sequence length="259" mass="29565">MLSYFEPPDLCDDSDMLPCDIICSQDMGYIRHSLPNNWLHLSKSPREKHHSDVRTQHPCQDTTDHSNRQLVQFCQQNNLSDHIQHVVYTRNSSILKDNDLALHEVLSSFRKVKSLQIDITSPFDNTNQASHLPRLAYRRLFRDTLTDPTTMQHLGFLGMCSVSNVPLESIVALPSLLTLELSRCTYLATNRGGLLNRLSERFQFGRHGQSPVSSLQELKLIDSSPLPFKILKACSNTLRKLELVDTHLELPVPHREVTT</sequence>
<keyword evidence="2" id="KW-1185">Reference proteome</keyword>
<proteinExistence type="predicted"/>
<dbReference type="InParanoid" id="A0A409YE54"/>
<gene>
    <name evidence="1" type="ORF">CVT24_005955</name>
</gene>
<organism evidence="1 2">
    <name type="scientific">Panaeolus cyanescens</name>
    <dbReference type="NCBI Taxonomy" id="181874"/>
    <lineage>
        <taxon>Eukaryota</taxon>
        <taxon>Fungi</taxon>
        <taxon>Dikarya</taxon>
        <taxon>Basidiomycota</taxon>
        <taxon>Agaricomycotina</taxon>
        <taxon>Agaricomycetes</taxon>
        <taxon>Agaricomycetidae</taxon>
        <taxon>Agaricales</taxon>
        <taxon>Agaricineae</taxon>
        <taxon>Galeropsidaceae</taxon>
        <taxon>Panaeolus</taxon>
    </lineage>
</organism>
<reference evidence="1 2" key="1">
    <citation type="journal article" date="2018" name="Evol. Lett.">
        <title>Horizontal gene cluster transfer increased hallucinogenic mushroom diversity.</title>
        <authorList>
            <person name="Reynolds H.T."/>
            <person name="Vijayakumar V."/>
            <person name="Gluck-Thaler E."/>
            <person name="Korotkin H.B."/>
            <person name="Matheny P.B."/>
            <person name="Slot J.C."/>
        </authorList>
    </citation>
    <scope>NUCLEOTIDE SEQUENCE [LARGE SCALE GENOMIC DNA]</scope>
    <source>
        <strain evidence="1 2">2629</strain>
    </source>
</reference>
<dbReference type="AlphaFoldDB" id="A0A409YE54"/>
<evidence type="ECO:0000313" key="1">
    <source>
        <dbReference type="EMBL" id="PPR01277.1"/>
    </source>
</evidence>
<evidence type="ECO:0000313" key="2">
    <source>
        <dbReference type="Proteomes" id="UP000284842"/>
    </source>
</evidence>
<name>A0A409YE54_9AGAR</name>